<sequence length="147" mass="16674">MVKNVKPGYVNPLEMMKKGGQTNRLGLGGMKTAEKKRKSLETEKQSLQNSLLLMKGTSGDAGASEESIEVLEKKLEEITKELQSGRRVMAEEWMTNDTQTEEGEMSALRGKFDRFMKSESEESAGCYELWKDDEKGYRIAYKAFENE</sequence>
<dbReference type="Proteomes" id="UP000460412">
    <property type="component" value="Unassembled WGS sequence"/>
</dbReference>
<evidence type="ECO:0000313" key="3">
    <source>
        <dbReference type="Proteomes" id="UP000460412"/>
    </source>
</evidence>
<dbReference type="EMBL" id="WUQX01000001">
    <property type="protein sequence ID" value="MXP74364.1"/>
    <property type="molecule type" value="Genomic_DNA"/>
</dbReference>
<accession>A0A7X3SHG0</accession>
<name>A0A7X3SHG0_9FIRM</name>
<keyword evidence="3" id="KW-1185">Reference proteome</keyword>
<gene>
    <name evidence="2" type="ORF">GN277_02675</name>
</gene>
<comment type="caution">
    <text evidence="2">The sequence shown here is derived from an EMBL/GenBank/DDBJ whole genome shotgun (WGS) entry which is preliminary data.</text>
</comment>
<protein>
    <submittedName>
        <fullName evidence="2">Uncharacterized protein</fullName>
    </submittedName>
</protein>
<proteinExistence type="predicted"/>
<keyword evidence="1" id="KW-0175">Coiled coil</keyword>
<dbReference type="AlphaFoldDB" id="A0A7X3SHG0"/>
<organism evidence="2 3">
    <name type="scientific">Sporofaciens musculi</name>
    <dbReference type="NCBI Taxonomy" id="2681861"/>
    <lineage>
        <taxon>Bacteria</taxon>
        <taxon>Bacillati</taxon>
        <taxon>Bacillota</taxon>
        <taxon>Clostridia</taxon>
        <taxon>Lachnospirales</taxon>
        <taxon>Lachnospiraceae</taxon>
        <taxon>Sporofaciens</taxon>
    </lineage>
</organism>
<feature type="coiled-coil region" evidence="1">
    <location>
        <begin position="30"/>
        <end position="88"/>
    </location>
</feature>
<evidence type="ECO:0000256" key="1">
    <source>
        <dbReference type="SAM" id="Coils"/>
    </source>
</evidence>
<evidence type="ECO:0000313" key="2">
    <source>
        <dbReference type="EMBL" id="MXP74364.1"/>
    </source>
</evidence>
<dbReference type="RefSeq" id="WP_159749606.1">
    <property type="nucleotide sequence ID" value="NZ_CATIYY010000139.1"/>
</dbReference>
<reference evidence="2 3" key="1">
    <citation type="submission" date="2019-12" db="EMBL/GenBank/DDBJ databases">
        <title>Sporaefaciens musculi gen. nov., sp. nov., a novel bacterium isolated from the caecum of an obese mouse.</title>
        <authorList>
            <person name="Rasmussen T.S."/>
            <person name="Streidl T."/>
            <person name="Hitch T.C.A."/>
            <person name="Wortmann E."/>
            <person name="Deptula P."/>
            <person name="Hansen M."/>
            <person name="Nielsen D.S."/>
            <person name="Clavel T."/>
            <person name="Vogensen F.K."/>
        </authorList>
    </citation>
    <scope>NUCLEOTIDE SEQUENCE [LARGE SCALE GENOMIC DNA]</scope>
    <source>
        <strain evidence="2 3">WCA-9-b2</strain>
    </source>
</reference>